<reference evidence="3 4" key="1">
    <citation type="submission" date="2018-05" db="EMBL/GenBank/DDBJ databases">
        <title>Polaribacter aquimarinus sp. nov., isolated from sediment in a sediment of sea.</title>
        <authorList>
            <person name="Lu D."/>
        </authorList>
    </citation>
    <scope>NUCLEOTIDE SEQUENCE [LARGE SCALE GENOMIC DNA]</scope>
    <source>
        <strain evidence="3 4">ZY113</strain>
    </source>
</reference>
<dbReference type="EMBL" id="QFFG01000003">
    <property type="protein sequence ID" value="PWG05473.1"/>
    <property type="molecule type" value="Genomic_DNA"/>
</dbReference>
<keyword evidence="4" id="KW-1185">Reference proteome</keyword>
<keyword evidence="3" id="KW-0808">Transferase</keyword>
<dbReference type="InterPro" id="IPR003362">
    <property type="entry name" value="Bact_transf"/>
</dbReference>
<evidence type="ECO:0000256" key="1">
    <source>
        <dbReference type="ARBA" id="ARBA00006464"/>
    </source>
</evidence>
<dbReference type="AlphaFoldDB" id="A0A2U2JAW3"/>
<comment type="caution">
    <text evidence="3">The sequence shown here is derived from an EMBL/GenBank/DDBJ whole genome shotgun (WGS) entry which is preliminary data.</text>
</comment>
<dbReference type="GO" id="GO:0016780">
    <property type="term" value="F:phosphotransferase activity, for other substituted phosphate groups"/>
    <property type="evidence" value="ECO:0007669"/>
    <property type="project" value="TreeGrafter"/>
</dbReference>
<dbReference type="RefSeq" id="WP_109405015.1">
    <property type="nucleotide sequence ID" value="NZ_QFFG01000003.1"/>
</dbReference>
<dbReference type="Pfam" id="PF02397">
    <property type="entry name" value="Bac_transf"/>
    <property type="match status" value="1"/>
</dbReference>
<name>A0A2U2JAW3_9FLAO</name>
<evidence type="ECO:0000313" key="3">
    <source>
        <dbReference type="EMBL" id="PWG05473.1"/>
    </source>
</evidence>
<sequence length="379" mass="44515">MEETNTIEKEKKEKDLSELIFLNALKSCSNEKAVKELILKEVSNNILVINYIEKYLNISQEETFITATSTRFNIDSLKENSISGIVNLKKINDVRYVNKFFEAVNKKLPNSGVFFGCVETYPDRKQAIMEKFPIVINWFVYFFDTLFTRVFPKLKITKKIYFYLTKGKGRVISRAETYGRLYSCGFEILDEKTIDNTLYFVAKKVKDPVYDTDPTYGPIIRLKRVGKGKKKFNVYKLRTMHPFSEYLQEYVYNQNKLQEGGKIKDDFRISPEGRIFRKFWIDEIPMIINILKGDMKLVGVRPLSAHFFSLYDENLQDLRTQFKPGFIPPFYADLPKTMEEIMASEKKYLEAYSKSPLKTDLRYIYMSFKNVLFKGARSN</sequence>
<accession>A0A2U2JAW3</accession>
<feature type="domain" description="Bacterial sugar transferase" evidence="2">
    <location>
        <begin position="219"/>
        <end position="372"/>
    </location>
</feature>
<dbReference type="OrthoDB" id="9808602at2"/>
<evidence type="ECO:0000313" key="4">
    <source>
        <dbReference type="Proteomes" id="UP000245670"/>
    </source>
</evidence>
<gene>
    <name evidence="3" type="ORF">DIS07_09600</name>
</gene>
<dbReference type="Proteomes" id="UP000245670">
    <property type="component" value="Unassembled WGS sequence"/>
</dbReference>
<comment type="similarity">
    <text evidence="1">Belongs to the bacterial sugar transferase family.</text>
</comment>
<proteinExistence type="inferred from homology"/>
<dbReference type="PANTHER" id="PTHR30576:SF0">
    <property type="entry name" value="UNDECAPRENYL-PHOSPHATE N-ACETYLGALACTOSAMINYL 1-PHOSPHATE TRANSFERASE-RELATED"/>
    <property type="match status" value="1"/>
</dbReference>
<evidence type="ECO:0000259" key="2">
    <source>
        <dbReference type="Pfam" id="PF02397"/>
    </source>
</evidence>
<protein>
    <submittedName>
        <fullName evidence="3">Sugar transferase</fullName>
    </submittedName>
</protein>
<dbReference type="PANTHER" id="PTHR30576">
    <property type="entry name" value="COLANIC BIOSYNTHESIS UDP-GLUCOSE LIPID CARRIER TRANSFERASE"/>
    <property type="match status" value="1"/>
</dbReference>
<organism evidence="3 4">
    <name type="scientific">Polaribacter aquimarinus</name>
    <dbReference type="NCBI Taxonomy" id="2100726"/>
    <lineage>
        <taxon>Bacteria</taxon>
        <taxon>Pseudomonadati</taxon>
        <taxon>Bacteroidota</taxon>
        <taxon>Flavobacteriia</taxon>
        <taxon>Flavobacteriales</taxon>
        <taxon>Flavobacteriaceae</taxon>
    </lineage>
</organism>